<protein>
    <submittedName>
        <fullName evidence="1">Uncharacterized protein</fullName>
    </submittedName>
</protein>
<accession>A0A0A9DCG8</accession>
<sequence length="71" mass="7992">MDQVDSLRISDDELSKWEKGCESLSKGARKWTEGLIGPSLAPLKAMGHITLLVQRVMELLVLEVFFILLHV</sequence>
<dbReference type="AlphaFoldDB" id="A0A0A9DCG8"/>
<name>A0A0A9DCG8_ARUDO</name>
<organism evidence="1">
    <name type="scientific">Arundo donax</name>
    <name type="common">Giant reed</name>
    <name type="synonym">Donax arundinaceus</name>
    <dbReference type="NCBI Taxonomy" id="35708"/>
    <lineage>
        <taxon>Eukaryota</taxon>
        <taxon>Viridiplantae</taxon>
        <taxon>Streptophyta</taxon>
        <taxon>Embryophyta</taxon>
        <taxon>Tracheophyta</taxon>
        <taxon>Spermatophyta</taxon>
        <taxon>Magnoliopsida</taxon>
        <taxon>Liliopsida</taxon>
        <taxon>Poales</taxon>
        <taxon>Poaceae</taxon>
        <taxon>PACMAD clade</taxon>
        <taxon>Arundinoideae</taxon>
        <taxon>Arundineae</taxon>
        <taxon>Arundo</taxon>
    </lineage>
</organism>
<proteinExistence type="predicted"/>
<reference evidence="1" key="2">
    <citation type="journal article" date="2015" name="Data Brief">
        <title>Shoot transcriptome of the giant reed, Arundo donax.</title>
        <authorList>
            <person name="Barrero R.A."/>
            <person name="Guerrero F.D."/>
            <person name="Moolhuijzen P."/>
            <person name="Goolsby J.A."/>
            <person name="Tidwell J."/>
            <person name="Bellgard S.E."/>
            <person name="Bellgard M.I."/>
        </authorList>
    </citation>
    <scope>NUCLEOTIDE SEQUENCE</scope>
    <source>
        <tissue evidence="1">Shoot tissue taken approximately 20 cm above the soil surface</tissue>
    </source>
</reference>
<evidence type="ECO:0000313" key="1">
    <source>
        <dbReference type="EMBL" id="JAD81442.1"/>
    </source>
</evidence>
<dbReference type="EMBL" id="GBRH01216453">
    <property type="protein sequence ID" value="JAD81442.1"/>
    <property type="molecule type" value="Transcribed_RNA"/>
</dbReference>
<reference evidence="1" key="1">
    <citation type="submission" date="2014-09" db="EMBL/GenBank/DDBJ databases">
        <authorList>
            <person name="Magalhaes I.L.F."/>
            <person name="Oliveira U."/>
            <person name="Santos F.R."/>
            <person name="Vidigal T.H.D.A."/>
            <person name="Brescovit A.D."/>
            <person name="Santos A.J."/>
        </authorList>
    </citation>
    <scope>NUCLEOTIDE SEQUENCE</scope>
    <source>
        <tissue evidence="1">Shoot tissue taken approximately 20 cm above the soil surface</tissue>
    </source>
</reference>